<dbReference type="PANTHER" id="PTHR42734:SF5">
    <property type="entry name" value="IRON TRANSPORT SYSTEM ATP-BINDING PROTEIN HI_0361-RELATED"/>
    <property type="match status" value="1"/>
</dbReference>
<dbReference type="PROSITE" id="PS00211">
    <property type="entry name" value="ABC_TRANSPORTER_1"/>
    <property type="match status" value="1"/>
</dbReference>
<keyword evidence="5" id="KW-0862">Zinc</keyword>
<evidence type="ECO:0000256" key="3">
    <source>
        <dbReference type="ARBA" id="ARBA00022741"/>
    </source>
</evidence>
<dbReference type="AlphaFoldDB" id="A0A1C3Y5T5"/>
<dbReference type="EMBL" id="FMAJ01000008">
    <property type="protein sequence ID" value="SCB59857.1"/>
    <property type="molecule type" value="Genomic_DNA"/>
</dbReference>
<dbReference type="STRING" id="1138170.GA0061105_108214"/>
<sequence>MMPLIRLDDLTVAYNRHPAVHHVSGAFAPGSLTAIAGPNGAGKSTLLKAIMGELRPAEGRVEHRLGRAEFGYLPQAAEIDRRFPISVIDTVMLGVWKARGAFGRVGAAEVRRAGEALAAVGLDGFASRHVGSLSAGQFQRVLFARLLLQDAGVILLDEPFTAIDARTTRDLVDIVARWHGEGRTVIAVLHDFELVRAHFPQSLLLARELVGWGPTVDVMSSANLMKARAMAERWDEDAAACEPQEAPSA</sequence>
<keyword evidence="2" id="KW-0813">Transport</keyword>
<dbReference type="InterPro" id="IPR027417">
    <property type="entry name" value="P-loop_NTPase"/>
</dbReference>
<reference evidence="8 9" key="1">
    <citation type="submission" date="2016-08" db="EMBL/GenBank/DDBJ databases">
        <authorList>
            <person name="Seilhamer J.J."/>
        </authorList>
    </citation>
    <scope>NUCLEOTIDE SEQUENCE [LARGE SCALE GENOMIC DNA]</scope>
    <source>
        <strain evidence="8 9">HBR26</strain>
    </source>
</reference>
<dbReference type="InterPro" id="IPR003593">
    <property type="entry name" value="AAA+_ATPase"/>
</dbReference>
<dbReference type="GO" id="GO:0006829">
    <property type="term" value="P:zinc ion transport"/>
    <property type="evidence" value="ECO:0007669"/>
    <property type="project" value="UniProtKB-KW"/>
</dbReference>
<dbReference type="InterPro" id="IPR017871">
    <property type="entry name" value="ABC_transporter-like_CS"/>
</dbReference>
<dbReference type="Gene3D" id="3.40.50.300">
    <property type="entry name" value="P-loop containing nucleotide triphosphate hydrolases"/>
    <property type="match status" value="1"/>
</dbReference>
<dbReference type="SMART" id="SM00382">
    <property type="entry name" value="AAA"/>
    <property type="match status" value="1"/>
</dbReference>
<dbReference type="PROSITE" id="PS50893">
    <property type="entry name" value="ABC_TRANSPORTER_2"/>
    <property type="match status" value="1"/>
</dbReference>
<evidence type="ECO:0000256" key="5">
    <source>
        <dbReference type="ARBA" id="ARBA00022906"/>
    </source>
</evidence>
<comment type="similarity">
    <text evidence="1">Belongs to the ABC transporter superfamily.</text>
</comment>
<keyword evidence="6" id="KW-0406">Ion transport</keyword>
<dbReference type="CDD" id="cd03235">
    <property type="entry name" value="ABC_Metallic_Cations"/>
    <property type="match status" value="1"/>
</dbReference>
<dbReference type="RefSeq" id="WP_092752106.1">
    <property type="nucleotide sequence ID" value="NZ_FMAJ01000008.1"/>
</dbReference>
<dbReference type="Pfam" id="PF00005">
    <property type="entry name" value="ABC_tran"/>
    <property type="match status" value="1"/>
</dbReference>
<keyword evidence="4 8" id="KW-0067">ATP-binding</keyword>
<evidence type="ECO:0000256" key="6">
    <source>
        <dbReference type="ARBA" id="ARBA00023065"/>
    </source>
</evidence>
<evidence type="ECO:0000256" key="2">
    <source>
        <dbReference type="ARBA" id="ARBA00022448"/>
    </source>
</evidence>
<dbReference type="InterPro" id="IPR050153">
    <property type="entry name" value="Metal_Ion_Import_ABC"/>
</dbReference>
<evidence type="ECO:0000259" key="7">
    <source>
        <dbReference type="PROSITE" id="PS50893"/>
    </source>
</evidence>
<dbReference type="GO" id="GO:0016887">
    <property type="term" value="F:ATP hydrolysis activity"/>
    <property type="evidence" value="ECO:0007669"/>
    <property type="project" value="InterPro"/>
</dbReference>
<organism evidence="8 9">
    <name type="scientific">Rhizobium aethiopicum</name>
    <dbReference type="NCBI Taxonomy" id="1138170"/>
    <lineage>
        <taxon>Bacteria</taxon>
        <taxon>Pseudomonadati</taxon>
        <taxon>Pseudomonadota</taxon>
        <taxon>Alphaproteobacteria</taxon>
        <taxon>Hyphomicrobiales</taxon>
        <taxon>Rhizobiaceae</taxon>
        <taxon>Rhizobium/Agrobacterium group</taxon>
        <taxon>Rhizobium</taxon>
    </lineage>
</organism>
<gene>
    <name evidence="8" type="ORF">GA0061105_108214</name>
</gene>
<proteinExistence type="inferred from homology"/>
<keyword evidence="3" id="KW-0547">Nucleotide-binding</keyword>
<dbReference type="PANTHER" id="PTHR42734">
    <property type="entry name" value="METAL TRANSPORT SYSTEM ATP-BINDING PROTEIN TM_0124-RELATED"/>
    <property type="match status" value="1"/>
</dbReference>
<dbReference type="GO" id="GO:0005524">
    <property type="term" value="F:ATP binding"/>
    <property type="evidence" value="ECO:0007669"/>
    <property type="project" value="UniProtKB-KW"/>
</dbReference>
<dbReference type="SUPFAM" id="SSF52540">
    <property type="entry name" value="P-loop containing nucleoside triphosphate hydrolases"/>
    <property type="match status" value="1"/>
</dbReference>
<protein>
    <submittedName>
        <fullName evidence="8">Zinc/manganese transport system ATP-binding protein</fullName>
    </submittedName>
</protein>
<evidence type="ECO:0000313" key="8">
    <source>
        <dbReference type="EMBL" id="SCB59857.1"/>
    </source>
</evidence>
<feature type="domain" description="ABC transporter" evidence="7">
    <location>
        <begin position="5"/>
        <end position="246"/>
    </location>
</feature>
<evidence type="ECO:0000256" key="4">
    <source>
        <dbReference type="ARBA" id="ARBA00022840"/>
    </source>
</evidence>
<name>A0A1C3Y5T5_9HYPH</name>
<keyword evidence="5" id="KW-0864">Zinc transport</keyword>
<dbReference type="Proteomes" id="UP000198723">
    <property type="component" value="Unassembled WGS sequence"/>
</dbReference>
<evidence type="ECO:0000256" key="1">
    <source>
        <dbReference type="ARBA" id="ARBA00005417"/>
    </source>
</evidence>
<accession>A0A1C3Y5T5</accession>
<evidence type="ECO:0000313" key="9">
    <source>
        <dbReference type="Proteomes" id="UP000198723"/>
    </source>
</evidence>
<dbReference type="InterPro" id="IPR003439">
    <property type="entry name" value="ABC_transporter-like_ATP-bd"/>
</dbReference>